<evidence type="ECO:0000256" key="1">
    <source>
        <dbReference type="SAM" id="MobiDB-lite"/>
    </source>
</evidence>
<name>A0A8B9FWZ6_9PSIT</name>
<reference evidence="3" key="2">
    <citation type="submission" date="2025-09" db="UniProtKB">
        <authorList>
            <consortium name="Ensembl"/>
        </authorList>
    </citation>
    <scope>IDENTIFICATION</scope>
</reference>
<evidence type="ECO:0000313" key="3">
    <source>
        <dbReference type="Ensembl" id="ENSACOP00000015868.1"/>
    </source>
</evidence>
<keyword evidence="4" id="KW-1185">Reference proteome</keyword>
<sequence>MGKAEVQNLVIVLLQGLHFHTGDGIIDPVPPRPRTWVPGHLPGDAVVAVEELLPQELVTGHGAPLLAHQPHREHVRVVQVQEDLVEDTVGEQRTAARGHRGILPPACDRTGVGPCPAAAPHRDTDTDTDTHRDPRAPARTPAAPLAPPTPLGASAAPPRPSAPPLQSPLRFLPQDQRDRAQSPPPSARHR</sequence>
<evidence type="ECO:0000313" key="4">
    <source>
        <dbReference type="Proteomes" id="UP000694522"/>
    </source>
</evidence>
<keyword evidence="2" id="KW-0732">Signal</keyword>
<reference evidence="3" key="1">
    <citation type="submission" date="2025-08" db="UniProtKB">
        <authorList>
            <consortium name="Ensembl"/>
        </authorList>
    </citation>
    <scope>IDENTIFICATION</scope>
</reference>
<feature type="signal peptide" evidence="2">
    <location>
        <begin position="1"/>
        <end position="24"/>
    </location>
</feature>
<feature type="region of interest" description="Disordered" evidence="1">
    <location>
        <begin position="92"/>
        <end position="190"/>
    </location>
</feature>
<dbReference type="AlphaFoldDB" id="A0A8B9FWZ6"/>
<proteinExistence type="predicted"/>
<feature type="chain" id="PRO_5034282955" evidence="2">
    <location>
        <begin position="25"/>
        <end position="190"/>
    </location>
</feature>
<dbReference type="Proteomes" id="UP000694522">
    <property type="component" value="Unplaced"/>
</dbReference>
<feature type="compositionally biased region" description="Basic and acidic residues" evidence="1">
    <location>
        <begin position="120"/>
        <end position="136"/>
    </location>
</feature>
<organism evidence="3 4">
    <name type="scientific">Amazona collaria</name>
    <name type="common">yellow-billed parrot</name>
    <dbReference type="NCBI Taxonomy" id="241587"/>
    <lineage>
        <taxon>Eukaryota</taxon>
        <taxon>Metazoa</taxon>
        <taxon>Chordata</taxon>
        <taxon>Craniata</taxon>
        <taxon>Vertebrata</taxon>
        <taxon>Euteleostomi</taxon>
        <taxon>Archelosauria</taxon>
        <taxon>Archosauria</taxon>
        <taxon>Dinosauria</taxon>
        <taxon>Saurischia</taxon>
        <taxon>Theropoda</taxon>
        <taxon>Coelurosauria</taxon>
        <taxon>Aves</taxon>
        <taxon>Neognathae</taxon>
        <taxon>Neoaves</taxon>
        <taxon>Telluraves</taxon>
        <taxon>Australaves</taxon>
        <taxon>Psittaciformes</taxon>
        <taxon>Psittacidae</taxon>
        <taxon>Amazona</taxon>
    </lineage>
</organism>
<evidence type="ECO:0000256" key="2">
    <source>
        <dbReference type="SAM" id="SignalP"/>
    </source>
</evidence>
<dbReference type="Ensembl" id="ENSACOT00000016432.1">
    <property type="protein sequence ID" value="ENSACOP00000015868.1"/>
    <property type="gene ID" value="ENSACOG00000011063.1"/>
</dbReference>
<accession>A0A8B9FWZ6</accession>
<protein>
    <submittedName>
        <fullName evidence="3">Uncharacterized protein</fullName>
    </submittedName>
</protein>
<feature type="compositionally biased region" description="Pro residues" evidence="1">
    <location>
        <begin position="157"/>
        <end position="166"/>
    </location>
</feature>